<dbReference type="WBParaSite" id="PSAMB.scaffold4104size15676.g23425.t1">
    <property type="protein sequence ID" value="PSAMB.scaffold4104size15676.g23425.t1"/>
    <property type="gene ID" value="PSAMB.scaffold4104size15676.g23425"/>
</dbReference>
<protein>
    <submittedName>
        <fullName evidence="4">Metallo-beta-lactamase domain-containing protein</fullName>
    </submittedName>
</protein>
<name>A0A914WFT4_9BILA</name>
<dbReference type="SMART" id="SM00849">
    <property type="entry name" value="Lactamase_B"/>
    <property type="match status" value="1"/>
</dbReference>
<feature type="domain" description="Metallo-beta-lactamase" evidence="2">
    <location>
        <begin position="41"/>
        <end position="211"/>
    </location>
</feature>
<proteinExistence type="predicted"/>
<dbReference type="SUPFAM" id="SSF56281">
    <property type="entry name" value="Metallo-hydrolase/oxidoreductase"/>
    <property type="match status" value="1"/>
</dbReference>
<keyword evidence="1" id="KW-0732">Signal</keyword>
<dbReference type="AlphaFoldDB" id="A0A914WFT4"/>
<dbReference type="PANTHER" id="PTHR23200">
    <property type="entry name" value="METALLO-BETA-LACTAMASE DOMAIN-CONTAINING PROTEIN 1"/>
    <property type="match status" value="1"/>
</dbReference>
<organism evidence="3 4">
    <name type="scientific">Plectus sambesii</name>
    <dbReference type="NCBI Taxonomy" id="2011161"/>
    <lineage>
        <taxon>Eukaryota</taxon>
        <taxon>Metazoa</taxon>
        <taxon>Ecdysozoa</taxon>
        <taxon>Nematoda</taxon>
        <taxon>Chromadorea</taxon>
        <taxon>Plectida</taxon>
        <taxon>Plectina</taxon>
        <taxon>Plectoidea</taxon>
        <taxon>Plectidae</taxon>
        <taxon>Plectus</taxon>
    </lineage>
</organism>
<reference evidence="4" key="1">
    <citation type="submission" date="2022-11" db="UniProtKB">
        <authorList>
            <consortium name="WormBaseParasite"/>
        </authorList>
    </citation>
    <scope>IDENTIFICATION</scope>
</reference>
<feature type="signal peptide" evidence="1">
    <location>
        <begin position="1"/>
        <end position="18"/>
    </location>
</feature>
<evidence type="ECO:0000313" key="4">
    <source>
        <dbReference type="WBParaSite" id="PSAMB.scaffold4104size15676.g23425.t1"/>
    </source>
</evidence>
<dbReference type="CDD" id="cd07711">
    <property type="entry name" value="MBLAC1-like_MBL-fold"/>
    <property type="match status" value="1"/>
</dbReference>
<sequence>MRTAILTWMIARCSFAQSAQEPQVIPLIVGFHSESIDSSYVASVTLILDDTTSIVVDTPSGTNAVGREGMLTTLINDGQLLPDQVNILVITHGHPDHFGHDMLFTNARHIFFAFEQTDTAFKPLNYQNGVAVLSRNVELWQTPGHTQQDTTVIVKNVPNQGTVAITGDLIFDADDASNPSSTQTDIAWNVESLLLNRNRVLCVADFVVPGHGAMFQVTPQMRQWARCEQVAGNQVPVQQTPRNTGAQLIRPSIFQRQEQLGYEN</sequence>
<dbReference type="PANTHER" id="PTHR23200:SF39">
    <property type="entry name" value="PROTEIN CBG14679"/>
    <property type="match status" value="1"/>
</dbReference>
<evidence type="ECO:0000259" key="2">
    <source>
        <dbReference type="SMART" id="SM00849"/>
    </source>
</evidence>
<dbReference type="InterPro" id="IPR039344">
    <property type="entry name" value="MBLAC1"/>
</dbReference>
<dbReference type="InterPro" id="IPR036866">
    <property type="entry name" value="RibonucZ/Hydroxyglut_hydro"/>
</dbReference>
<keyword evidence="3" id="KW-1185">Reference proteome</keyword>
<accession>A0A914WFT4</accession>
<dbReference type="InterPro" id="IPR001279">
    <property type="entry name" value="Metallo-B-lactamas"/>
</dbReference>
<evidence type="ECO:0000256" key="1">
    <source>
        <dbReference type="SAM" id="SignalP"/>
    </source>
</evidence>
<feature type="chain" id="PRO_5037333179" evidence="1">
    <location>
        <begin position="19"/>
        <end position="264"/>
    </location>
</feature>
<dbReference type="Proteomes" id="UP000887566">
    <property type="component" value="Unplaced"/>
</dbReference>
<dbReference type="Gene3D" id="3.60.15.10">
    <property type="entry name" value="Ribonuclease Z/Hydroxyacylglutathione hydrolase-like"/>
    <property type="match status" value="1"/>
</dbReference>
<evidence type="ECO:0000313" key="3">
    <source>
        <dbReference type="Proteomes" id="UP000887566"/>
    </source>
</evidence>
<dbReference type="Pfam" id="PF00753">
    <property type="entry name" value="Lactamase_B"/>
    <property type="match status" value="1"/>
</dbReference>